<protein>
    <submittedName>
        <fullName evidence="2">SAM-dependent methyltransferase</fullName>
    </submittedName>
</protein>
<evidence type="ECO:0000313" key="2">
    <source>
        <dbReference type="EMBL" id="GED66382.1"/>
    </source>
</evidence>
<dbReference type="Pfam" id="PF08241">
    <property type="entry name" value="Methyltransf_11"/>
    <property type="match status" value="1"/>
</dbReference>
<keyword evidence="2" id="KW-0808">Transferase</keyword>
<sequence length="235" mass="26542">MEQNQGVYEQVGVAMTCRSYQEYVDMFSLTEEIMAQGPILDVGAGASSFTAEATARGLSAIAVDPLYELGDQAIYEKGKLEIRESTEKLARIASTLHWSYYGSLDNHQKNREDSLERFIQAYRADTQGQKFVAGVLPHLPFADEQFSLVIGSHFLFLYHQQFDEGFHQRALTELVRVCKPGGQVRLYPIIGLDRKPYAHLEQLVQGMERLGCRASLQPTSFRFLEGATHFLQIVK</sequence>
<gene>
    <name evidence="2" type="ORF">BRE01_00840</name>
</gene>
<feature type="domain" description="Methyltransferase type 11" evidence="1">
    <location>
        <begin position="118"/>
        <end position="184"/>
    </location>
</feature>
<organism evidence="2 3">
    <name type="scientific">Brevibacillus reuszeri</name>
    <dbReference type="NCBI Taxonomy" id="54915"/>
    <lineage>
        <taxon>Bacteria</taxon>
        <taxon>Bacillati</taxon>
        <taxon>Bacillota</taxon>
        <taxon>Bacilli</taxon>
        <taxon>Bacillales</taxon>
        <taxon>Paenibacillaceae</taxon>
        <taxon>Brevibacillus</taxon>
    </lineage>
</organism>
<keyword evidence="3" id="KW-1185">Reference proteome</keyword>
<reference evidence="2 3" key="1">
    <citation type="submission" date="2019-06" db="EMBL/GenBank/DDBJ databases">
        <title>Whole genome shotgun sequence of Brevibacillus reuszeri NBRC 15719.</title>
        <authorList>
            <person name="Hosoyama A."/>
            <person name="Uohara A."/>
            <person name="Ohji S."/>
            <person name="Ichikawa N."/>
        </authorList>
    </citation>
    <scope>NUCLEOTIDE SEQUENCE [LARGE SCALE GENOMIC DNA]</scope>
    <source>
        <strain evidence="2 3">NBRC 15719</strain>
    </source>
</reference>
<dbReference type="Gene3D" id="3.40.50.150">
    <property type="entry name" value="Vaccinia Virus protein VP39"/>
    <property type="match status" value="1"/>
</dbReference>
<accession>A0ABQ0TEG3</accession>
<evidence type="ECO:0000313" key="3">
    <source>
        <dbReference type="Proteomes" id="UP000319578"/>
    </source>
</evidence>
<dbReference type="InterPro" id="IPR029063">
    <property type="entry name" value="SAM-dependent_MTases_sf"/>
</dbReference>
<dbReference type="RefSeq" id="WP_236700050.1">
    <property type="nucleotide sequence ID" value="NZ_BJON01000002.1"/>
</dbReference>
<dbReference type="InterPro" id="IPR013216">
    <property type="entry name" value="Methyltransf_11"/>
</dbReference>
<proteinExistence type="predicted"/>
<dbReference type="SUPFAM" id="SSF53335">
    <property type="entry name" value="S-adenosyl-L-methionine-dependent methyltransferases"/>
    <property type="match status" value="1"/>
</dbReference>
<evidence type="ECO:0000259" key="1">
    <source>
        <dbReference type="Pfam" id="PF08241"/>
    </source>
</evidence>
<dbReference type="EMBL" id="BJON01000002">
    <property type="protein sequence ID" value="GED66382.1"/>
    <property type="molecule type" value="Genomic_DNA"/>
</dbReference>
<dbReference type="Proteomes" id="UP000319578">
    <property type="component" value="Unassembled WGS sequence"/>
</dbReference>
<keyword evidence="2" id="KW-0489">Methyltransferase</keyword>
<dbReference type="GO" id="GO:0008168">
    <property type="term" value="F:methyltransferase activity"/>
    <property type="evidence" value="ECO:0007669"/>
    <property type="project" value="UniProtKB-KW"/>
</dbReference>
<name>A0ABQ0TEG3_9BACL</name>
<comment type="caution">
    <text evidence="2">The sequence shown here is derived from an EMBL/GenBank/DDBJ whole genome shotgun (WGS) entry which is preliminary data.</text>
</comment>
<dbReference type="GO" id="GO:0032259">
    <property type="term" value="P:methylation"/>
    <property type="evidence" value="ECO:0007669"/>
    <property type="project" value="UniProtKB-KW"/>
</dbReference>